<dbReference type="GO" id="GO:0006952">
    <property type="term" value="P:defense response"/>
    <property type="evidence" value="ECO:0007669"/>
    <property type="project" value="UniProtKB-KW"/>
</dbReference>
<keyword evidence="4" id="KW-0547">Nucleotide-binding</keyword>
<dbReference type="GO" id="GO:0043531">
    <property type="term" value="F:ADP binding"/>
    <property type="evidence" value="ECO:0007669"/>
    <property type="project" value="InterPro"/>
</dbReference>
<accession>A0AA39DFP2</accession>
<dbReference type="Gene3D" id="1.10.8.430">
    <property type="entry name" value="Helical domain of apoptotic protease-activating factors"/>
    <property type="match status" value="2"/>
</dbReference>
<feature type="domain" description="AAA+ ATPase" evidence="8">
    <location>
        <begin position="1318"/>
        <end position="1456"/>
    </location>
</feature>
<dbReference type="InterPro" id="IPR055414">
    <property type="entry name" value="LRR_R13L4/SHOC2-like"/>
</dbReference>
<keyword evidence="2" id="KW-0433">Leucine-rich repeat</keyword>
<evidence type="ECO:0000256" key="6">
    <source>
        <dbReference type="ARBA" id="ARBA00022840"/>
    </source>
</evidence>
<dbReference type="SMART" id="SM00382">
    <property type="entry name" value="AAA"/>
    <property type="match status" value="2"/>
</dbReference>
<comment type="similarity">
    <text evidence="1">Belongs to the disease resistance NB-LRR family.</text>
</comment>
<dbReference type="EMBL" id="JARBHA010000014">
    <property type="protein sequence ID" value="KAJ9682224.1"/>
    <property type="molecule type" value="Genomic_DNA"/>
</dbReference>
<dbReference type="Gene3D" id="3.80.10.10">
    <property type="entry name" value="Ribonuclease Inhibitor"/>
    <property type="match status" value="5"/>
</dbReference>
<name>A0AA39DFP2_VITRO</name>
<gene>
    <name evidence="9" type="ORF">PVL29_018214</name>
</gene>
<keyword evidence="10" id="KW-1185">Reference proteome</keyword>
<dbReference type="InterPro" id="IPR032675">
    <property type="entry name" value="LRR_dom_sf"/>
</dbReference>
<dbReference type="Pfam" id="PF00931">
    <property type="entry name" value="NB-ARC"/>
    <property type="match status" value="2"/>
</dbReference>
<dbReference type="Proteomes" id="UP001168098">
    <property type="component" value="Unassembled WGS sequence"/>
</dbReference>
<dbReference type="InterPro" id="IPR003593">
    <property type="entry name" value="AAA+_ATPase"/>
</dbReference>
<dbReference type="GO" id="GO:0005524">
    <property type="term" value="F:ATP binding"/>
    <property type="evidence" value="ECO:0007669"/>
    <property type="project" value="UniProtKB-KW"/>
</dbReference>
<organism evidence="9 10">
    <name type="scientific">Vitis rotundifolia</name>
    <name type="common">Muscadine grape</name>
    <dbReference type="NCBI Taxonomy" id="103349"/>
    <lineage>
        <taxon>Eukaryota</taxon>
        <taxon>Viridiplantae</taxon>
        <taxon>Streptophyta</taxon>
        <taxon>Embryophyta</taxon>
        <taxon>Tracheophyta</taxon>
        <taxon>Spermatophyta</taxon>
        <taxon>Magnoliopsida</taxon>
        <taxon>eudicotyledons</taxon>
        <taxon>Gunneridae</taxon>
        <taxon>Pentapetalae</taxon>
        <taxon>rosids</taxon>
        <taxon>Vitales</taxon>
        <taxon>Vitaceae</taxon>
        <taxon>Viteae</taxon>
        <taxon>Vitis</taxon>
    </lineage>
</organism>
<feature type="coiled-coil region" evidence="7">
    <location>
        <begin position="1363"/>
        <end position="1390"/>
    </location>
</feature>
<sequence length="2244" mass="254719">MVDFVISIAAKVAEYLVAPVGRQLGYVIYYNSNMAELRDQVDKLDDARGRIQRSVEEAKMRGNGIEDDVQKWLTRANSISREAQEFIEDEKKAKKSCFKGLCPNLISRHQLSRQAKNKAHDVEKSRGEGNFQTVSHRLPLPGAGSAPLQNYEAFESRASTLDKVMAALRDDKIKRIGVWGLGGVGKTTLVKQVAKLAEDDKLFDKVVMVAVSREPNLENIQAEIADFLALNIEEKSKSGRANRQIEILKKKKFLIILDDIWAKLDLEAVGIPSGADHVECKIVVTSRSIDVLSQDMGTQPNFEIRILSDDEAWQLFQNTAGDCIPEFNLQSVARKVAEKCGGLPIALVTVAKALKTKSLPFWEDALRQLTSPVKTDIRGMDEDVYKSLELSYDYLGIEDAKLLFLLCGLMGYGDISLDDLFKCSLGLGLFQSINTLDGSTNRLQVLVDRLKSSSLLLDIDGEYVKMHDVVRDVARQLSSKDPRWSMVIEAKQSGIHESTRYVRLSLSHEGTLDLGEILDRPKIEFFRLVNEGALKIPDPLFNGMGKLKVLHLFQMEFSSLPLSLQSLANLRTLCLHCCTLGDVAGIGELKKLEVLSFWGSKIVQLPREIAQLTCLRWLDLSNCHQLQVIPPNILSNLSQLEHLCMKPSSFTQSEDEEINRERNACLAELKHLSRLTTLNIALQDLKLLPKDMVFEKLTRFKIFIGGVWRLDSPCKTKRALKLYKASGSLHLVDGIGKLLKKTEELSLRKLSGTKSVVHESYKEDFLQLKHLDVASSPEIQYIVDSEYPRVQEHVLFPLLESLLLRDLINLEKVCYGPIPKGSFGNLKTLKVSHCHGLKIFLSLTMATDFLHLQKIKIEDCNVMQQIIAHEKESEIIENSHGGTTLQLFPKLRSLELWQLPELMNFSSKVETTSATSLTSNARSEGNGDIHMSFFSYQVSFTNLEKLILWDLPKLREIWHHQLPPRSFYNLQILEVYNCPGLLNLIPSHLIQRFDNLKKMVVDNCEVLKHVFDLQGLDENIRILPRLESLWLWTLPKLRRVVCNEDEDKNDSVMCLFSSSTAFHNLKFLSIKNCGNKVEDEEHINTPTEDVVLFDGKVSFPNLEELTLDGLPKLKMIWYHQLSLESFCRLQILNVQNCPRLLSFSKFKDFHHLKELTIINCGMLLDEKVSFPPNLEELVLKSLPKLTEIDVGNLSNLRVLKLKKLQGCLLSKVSFPPHLEVMDLKSLPKLKEIDFGILPKLKILKLEKLPQLRHYVLSLSTFKNFHNLTELHIIDCGMEDTRGVNTSTNDEVLSNEKASFLESRASTLNKIMDALRDDNINWIGVWGMAGVGKTTLLKQVAQQAKQQRLFTRQAYMDVSWTRDSDKHQEGIAKLRQEIENALDLLLWAEDESEKADELKQELMKGGKILIILDDIWREVDLEKVGIPCKGDETQCKIVLASRDGDLLCKNMGAQICFPVEHLPLEEAWSLFKKTAGDSVEENLELQPIAIQVVEECEGLPIAIVTIAKALKDETVAIWKNALEQLRSCAPKNIRAVGKKVYSCLEWSYTHLKGDDVKSLFLLCGMLGHGDISLDLLLQYGMGLDLFDHIDSLEQARNRLLALVEILKASGLLLGSHEDRHNFDEERASSSLFMDADNKFVRMHSVVREVARAIASKNPHPFVVREDVGLEEWPETDESKSCTFISLHCKAVHELPQGLVCPDLQFFQLHTNNPSLNIPNTFFEGMKKLKVLDLSKMHFTKLPSSLDSLTNLQTLRLDGCKLENIALIGKLTKLEVLSLMGSTIQQLPNEMAQLTNLRLLDLNDCEKLEVIPRNILSSLSRLECLYMKSRSTQWAVEGESNACLSELNHLSHLTTLEIYIPDAKLLPKDILFENLTRYGIFIGTWSGLRTKRALKLGEVNRSLHLGDGMSKLLERSEELKFWKLSGTKYVLHPSDRESFLELKHLQVSTSPEIQYIIDSKDQWILQHGAFPLLESLVLTSLNNLEEVWHGPIPMESFGNLTTLNVFSCPKLKFLLLFSTAKGLSQLEEMTIEDCNAMQQIIAYEKESEIKEDGHIGTNLQLFPKLRSLTLESLPQLINFSSELETTSSTSLNTNARSEDSFFSHKVSFPKLEDLTLKNLPKLKDIWHHQLPFESFSNLQILRVYRCPCLLNLVPAPFIHSFQNLKEIDVQRCELLEHVIVLQEIDGNVEILPKLETLKMENLPRLRWIKDGNDSMKYFSSLLAVMNIQNLQQLHIHNCSMEDLRKM</sequence>
<evidence type="ECO:0000256" key="3">
    <source>
        <dbReference type="ARBA" id="ARBA00022737"/>
    </source>
</evidence>
<dbReference type="SUPFAM" id="SSF52047">
    <property type="entry name" value="RNI-like"/>
    <property type="match status" value="2"/>
</dbReference>
<evidence type="ECO:0000259" key="8">
    <source>
        <dbReference type="SMART" id="SM00382"/>
    </source>
</evidence>
<keyword evidence="7" id="KW-0175">Coiled coil</keyword>
<dbReference type="InterPro" id="IPR057135">
    <property type="entry name" value="At4g27190-like_LRR"/>
</dbReference>
<dbReference type="Gene3D" id="3.40.50.300">
    <property type="entry name" value="P-loop containing nucleotide triphosphate hydrolases"/>
    <property type="match status" value="2"/>
</dbReference>
<dbReference type="PANTHER" id="PTHR33463:SF198">
    <property type="entry name" value="RPP4C3"/>
    <property type="match status" value="1"/>
</dbReference>
<evidence type="ECO:0000256" key="7">
    <source>
        <dbReference type="SAM" id="Coils"/>
    </source>
</evidence>
<dbReference type="Pfam" id="PF23598">
    <property type="entry name" value="LRR_14"/>
    <property type="match status" value="1"/>
</dbReference>
<dbReference type="PRINTS" id="PR00364">
    <property type="entry name" value="DISEASERSIST"/>
</dbReference>
<comment type="caution">
    <text evidence="9">The sequence shown here is derived from an EMBL/GenBank/DDBJ whole genome shotgun (WGS) entry which is preliminary data.</text>
</comment>
<dbReference type="FunFam" id="3.40.50.300:FF:001091">
    <property type="entry name" value="Probable disease resistance protein At1g61300"/>
    <property type="match status" value="1"/>
</dbReference>
<dbReference type="Pfam" id="PF23247">
    <property type="entry name" value="LRR_RPS2"/>
    <property type="match status" value="4"/>
</dbReference>
<dbReference type="SUPFAM" id="SSF52540">
    <property type="entry name" value="P-loop containing nucleoside triphosphate hydrolases"/>
    <property type="match status" value="2"/>
</dbReference>
<dbReference type="SUPFAM" id="SSF52058">
    <property type="entry name" value="L domain-like"/>
    <property type="match status" value="2"/>
</dbReference>
<dbReference type="InterPro" id="IPR050905">
    <property type="entry name" value="Plant_NBS-LRR"/>
</dbReference>
<evidence type="ECO:0000313" key="10">
    <source>
        <dbReference type="Proteomes" id="UP001168098"/>
    </source>
</evidence>
<keyword evidence="5" id="KW-0611">Plant defense</keyword>
<evidence type="ECO:0000256" key="2">
    <source>
        <dbReference type="ARBA" id="ARBA00022614"/>
    </source>
</evidence>
<reference evidence="9 10" key="1">
    <citation type="journal article" date="2023" name="BMC Biotechnol.">
        <title>Vitis rotundifolia cv Carlos genome sequencing.</title>
        <authorList>
            <person name="Huff M."/>
            <person name="Hulse-Kemp A."/>
            <person name="Scheffler B."/>
            <person name="Youngblood R."/>
            <person name="Simpson S."/>
            <person name="Babiker E."/>
            <person name="Staton M."/>
        </authorList>
    </citation>
    <scope>NUCLEOTIDE SEQUENCE [LARGE SCALE GENOMIC DNA]</scope>
    <source>
        <tissue evidence="9">Leaf</tissue>
    </source>
</reference>
<keyword evidence="3" id="KW-0677">Repeat</keyword>
<evidence type="ECO:0000256" key="5">
    <source>
        <dbReference type="ARBA" id="ARBA00022821"/>
    </source>
</evidence>
<feature type="domain" description="AAA+ ATPase" evidence="8">
    <location>
        <begin position="172"/>
        <end position="312"/>
    </location>
</feature>
<dbReference type="InterPro" id="IPR003591">
    <property type="entry name" value="Leu-rich_rpt_typical-subtyp"/>
</dbReference>
<proteinExistence type="inferred from homology"/>
<dbReference type="PANTHER" id="PTHR33463">
    <property type="entry name" value="NB-ARC DOMAIN-CONTAINING PROTEIN-RELATED"/>
    <property type="match status" value="1"/>
</dbReference>
<evidence type="ECO:0000313" key="9">
    <source>
        <dbReference type="EMBL" id="KAJ9682224.1"/>
    </source>
</evidence>
<evidence type="ECO:0000256" key="1">
    <source>
        <dbReference type="ARBA" id="ARBA00008894"/>
    </source>
</evidence>
<dbReference type="InterPro" id="IPR042197">
    <property type="entry name" value="Apaf_helical"/>
</dbReference>
<keyword evidence="6" id="KW-0067">ATP-binding</keyword>
<dbReference type="SMART" id="SM00369">
    <property type="entry name" value="LRR_TYP"/>
    <property type="match status" value="5"/>
</dbReference>
<protein>
    <recommendedName>
        <fullName evidence="8">AAA+ ATPase domain-containing protein</fullName>
    </recommendedName>
</protein>
<dbReference type="InterPro" id="IPR002182">
    <property type="entry name" value="NB-ARC"/>
</dbReference>
<evidence type="ECO:0000256" key="4">
    <source>
        <dbReference type="ARBA" id="ARBA00022741"/>
    </source>
</evidence>
<dbReference type="InterPro" id="IPR027417">
    <property type="entry name" value="P-loop_NTPase"/>
</dbReference>